<sequence>MALLPSNPVVNSGTSKIYNLRTRSQSPPKPILNSPFHTRGSSTRSSSVDASFPNDRSYLPIPKSSSSLLDELNSEKLKNLYQSPFLNDGLIASSSFQSMGKKADEQDQKSKFGEDLKKEHKKASKWKDKAAERLKVLRSLIKEAECDLFYLVSRKTSMSRRTFVTAQDIQDMKNVGEGSVDCKVKDLSKEAFKASEIIEQSRLMARERNRSIVERHGFKDGKELKLPQPEGWRANLFLEAYLRYGQVTLSIEVMEIEDRASLYELFG</sequence>
<accession>A0AAV0BIA5</accession>
<evidence type="ECO:0000313" key="3">
    <source>
        <dbReference type="Proteomes" id="UP001153365"/>
    </source>
</evidence>
<proteinExistence type="predicted"/>
<protein>
    <submittedName>
        <fullName evidence="2">Uncharacterized protein</fullName>
    </submittedName>
</protein>
<feature type="compositionally biased region" description="Basic and acidic residues" evidence="1">
    <location>
        <begin position="101"/>
        <end position="116"/>
    </location>
</feature>
<reference evidence="2" key="1">
    <citation type="submission" date="2022-06" db="EMBL/GenBank/DDBJ databases">
        <authorList>
            <consortium name="SYNGENTA / RWTH Aachen University"/>
        </authorList>
    </citation>
    <scope>NUCLEOTIDE SEQUENCE</scope>
</reference>
<comment type="caution">
    <text evidence="2">The sequence shown here is derived from an EMBL/GenBank/DDBJ whole genome shotgun (WGS) entry which is preliminary data.</text>
</comment>
<keyword evidence="3" id="KW-1185">Reference proteome</keyword>
<evidence type="ECO:0000313" key="2">
    <source>
        <dbReference type="EMBL" id="CAH7686286.1"/>
    </source>
</evidence>
<name>A0AAV0BIA5_PHAPC</name>
<organism evidence="2 3">
    <name type="scientific">Phakopsora pachyrhizi</name>
    <name type="common">Asian soybean rust disease fungus</name>
    <dbReference type="NCBI Taxonomy" id="170000"/>
    <lineage>
        <taxon>Eukaryota</taxon>
        <taxon>Fungi</taxon>
        <taxon>Dikarya</taxon>
        <taxon>Basidiomycota</taxon>
        <taxon>Pucciniomycotina</taxon>
        <taxon>Pucciniomycetes</taxon>
        <taxon>Pucciniales</taxon>
        <taxon>Phakopsoraceae</taxon>
        <taxon>Phakopsora</taxon>
    </lineage>
</organism>
<dbReference type="EMBL" id="CALTRL010005781">
    <property type="protein sequence ID" value="CAH7686286.1"/>
    <property type="molecule type" value="Genomic_DNA"/>
</dbReference>
<dbReference type="AlphaFoldDB" id="A0AAV0BIA5"/>
<feature type="region of interest" description="Disordered" evidence="1">
    <location>
        <begin position="97"/>
        <end position="116"/>
    </location>
</feature>
<feature type="compositionally biased region" description="Polar residues" evidence="1">
    <location>
        <begin position="35"/>
        <end position="49"/>
    </location>
</feature>
<dbReference type="Proteomes" id="UP001153365">
    <property type="component" value="Unassembled WGS sequence"/>
</dbReference>
<feature type="compositionally biased region" description="Polar residues" evidence="1">
    <location>
        <begin position="8"/>
        <end position="26"/>
    </location>
</feature>
<evidence type="ECO:0000256" key="1">
    <source>
        <dbReference type="SAM" id="MobiDB-lite"/>
    </source>
</evidence>
<feature type="region of interest" description="Disordered" evidence="1">
    <location>
        <begin position="1"/>
        <end position="56"/>
    </location>
</feature>
<gene>
    <name evidence="2" type="ORF">PPACK8108_LOCUS20914</name>
</gene>